<dbReference type="InterPro" id="IPR039553">
    <property type="entry name" value="Prefoldin-like"/>
</dbReference>
<dbReference type="GeneID" id="25301605"/>
<feature type="coiled-coil region" evidence="1">
    <location>
        <begin position="6"/>
        <end position="33"/>
    </location>
</feature>
<keyword evidence="1" id="KW-0175">Coiled coil</keyword>
<feature type="compositionally biased region" description="Basic and acidic residues" evidence="2">
    <location>
        <begin position="438"/>
        <end position="449"/>
    </location>
</feature>
<feature type="region of interest" description="Disordered" evidence="2">
    <location>
        <begin position="269"/>
        <end position="536"/>
    </location>
</feature>
<evidence type="ECO:0000259" key="3">
    <source>
        <dbReference type="Pfam" id="PF12927"/>
    </source>
</evidence>
<dbReference type="VEuPathDB" id="FungiDB:Z517_02115"/>
<gene>
    <name evidence="4" type="ORF">Z517_02115</name>
</gene>
<dbReference type="InterPro" id="IPR024325">
    <property type="entry name" value="DUF3835"/>
</dbReference>
<dbReference type="GO" id="GO:0003714">
    <property type="term" value="F:transcription corepressor activity"/>
    <property type="evidence" value="ECO:0007669"/>
    <property type="project" value="TreeGrafter"/>
</dbReference>
<evidence type="ECO:0000313" key="4">
    <source>
        <dbReference type="EMBL" id="KIW82872.1"/>
    </source>
</evidence>
<dbReference type="GO" id="GO:0003682">
    <property type="term" value="F:chromatin binding"/>
    <property type="evidence" value="ECO:0007669"/>
    <property type="project" value="TreeGrafter"/>
</dbReference>
<sequence>MDASALARVELQRVELENNIAKLRKSLRHWQTLEVDYEGLKEEFLGIPEDASPDVCLQAAKDFKPEIIDETELQELLRDKSSRPRRPPQLVDLVSKRADYVIRNIETIRKQLSDAEKRRNALLLAEEPDHRDEAGLPLAEITEELDDMGQVISSKVETPGANAPNLIDVLKRAGVHDLEETNGTITKAEYPANHPDGNAPASQIEVDEDGSGESSSLNNTPLAGTVQPAQSSTDAFPTNPNDTEAEAELRREMLEYSRGLDEVGAIVAELELEEEASDISYDENEDDLDFDSDMDLEDLEEDESEDESGKSRRPLSLPRGYQKKMEELQEKLGLKNIGPQPEVEATMEQVKHVERPPAAEAARKAAIARHDNSKKSNLKSSLSKSAEADKSIKEKKPSKKKVAFSTDLDIAHEKPPFGEMPPPNRPPLGDTQTSKLRPIKDSIIERVSDQDEEAAPTIPAAPAVKTVKQSRFKAARESLPQTPKFASPMPFSSERVEDTVASPQSRSSVVTAQVVERPFSKAPKAPSPDDFSEEDHQREIAKEYQQHRMKRIASQDGGFLGNSEDGEITPLEDENGRKVSRFKAAGIKR</sequence>
<accession>A0A0D2F8G0</accession>
<feature type="compositionally biased region" description="Basic and acidic residues" evidence="2">
    <location>
        <begin position="349"/>
        <end position="374"/>
    </location>
</feature>
<feature type="region of interest" description="Disordered" evidence="2">
    <location>
        <begin position="552"/>
        <end position="577"/>
    </location>
</feature>
<dbReference type="PANTHER" id="PTHR15111">
    <property type="entry name" value="RNA POLYMERASE II SUBUNIT 5-MEDIATING PROTEIN NNX3"/>
    <property type="match status" value="1"/>
</dbReference>
<feature type="compositionally biased region" description="Basic and acidic residues" evidence="2">
    <location>
        <begin position="386"/>
        <end position="395"/>
    </location>
</feature>
<feature type="compositionally biased region" description="Acidic residues" evidence="2">
    <location>
        <begin position="564"/>
        <end position="573"/>
    </location>
</feature>
<organism evidence="4 5">
    <name type="scientific">Fonsecaea pedrosoi CBS 271.37</name>
    <dbReference type="NCBI Taxonomy" id="1442368"/>
    <lineage>
        <taxon>Eukaryota</taxon>
        <taxon>Fungi</taxon>
        <taxon>Dikarya</taxon>
        <taxon>Ascomycota</taxon>
        <taxon>Pezizomycotina</taxon>
        <taxon>Eurotiomycetes</taxon>
        <taxon>Chaetothyriomycetidae</taxon>
        <taxon>Chaetothyriales</taxon>
        <taxon>Herpotrichiellaceae</taxon>
        <taxon>Fonsecaea</taxon>
    </lineage>
</organism>
<keyword evidence="5" id="KW-1185">Reference proteome</keyword>
<dbReference type="RefSeq" id="XP_013286680.1">
    <property type="nucleotide sequence ID" value="XM_013431226.1"/>
</dbReference>
<dbReference type="Pfam" id="PF13758">
    <property type="entry name" value="Prefoldin_3"/>
    <property type="match status" value="1"/>
</dbReference>
<proteinExistence type="predicted"/>
<feature type="compositionally biased region" description="Acidic residues" evidence="2">
    <location>
        <begin position="270"/>
        <end position="306"/>
    </location>
</feature>
<dbReference type="AlphaFoldDB" id="A0A0D2F8G0"/>
<dbReference type="EMBL" id="KN846970">
    <property type="protein sequence ID" value="KIW82872.1"/>
    <property type="molecule type" value="Genomic_DNA"/>
</dbReference>
<feature type="region of interest" description="Disordered" evidence="2">
    <location>
        <begin position="185"/>
        <end position="244"/>
    </location>
</feature>
<protein>
    <recommendedName>
        <fullName evidence="3">DUF3835 domain-containing protein</fullName>
    </recommendedName>
</protein>
<dbReference type="OrthoDB" id="21413at2759"/>
<feature type="compositionally biased region" description="Polar residues" evidence="2">
    <location>
        <begin position="501"/>
        <end position="511"/>
    </location>
</feature>
<evidence type="ECO:0000313" key="5">
    <source>
        <dbReference type="Proteomes" id="UP000053029"/>
    </source>
</evidence>
<feature type="domain" description="DUF3835" evidence="3">
    <location>
        <begin position="451"/>
        <end position="476"/>
    </location>
</feature>
<feature type="compositionally biased region" description="Polar residues" evidence="2">
    <location>
        <begin position="217"/>
        <end position="242"/>
    </location>
</feature>
<reference evidence="4 5" key="1">
    <citation type="submission" date="2015-01" db="EMBL/GenBank/DDBJ databases">
        <title>The Genome Sequence of Fonsecaea pedrosoi CBS 271.37.</title>
        <authorList>
            <consortium name="The Broad Institute Genomics Platform"/>
            <person name="Cuomo C."/>
            <person name="de Hoog S."/>
            <person name="Gorbushina A."/>
            <person name="Stielow B."/>
            <person name="Teixiera M."/>
            <person name="Abouelleil A."/>
            <person name="Chapman S.B."/>
            <person name="Priest M."/>
            <person name="Young S.K."/>
            <person name="Wortman J."/>
            <person name="Nusbaum C."/>
            <person name="Birren B."/>
        </authorList>
    </citation>
    <scope>NUCLEOTIDE SEQUENCE [LARGE SCALE GENOMIC DNA]</scope>
    <source>
        <strain evidence="4 5">CBS 271.37</strain>
    </source>
</reference>
<feature type="compositionally biased region" description="Basic and acidic residues" evidence="2">
    <location>
        <begin position="323"/>
        <end position="333"/>
    </location>
</feature>
<evidence type="ECO:0000256" key="2">
    <source>
        <dbReference type="SAM" id="MobiDB-lite"/>
    </source>
</evidence>
<dbReference type="GO" id="GO:0019212">
    <property type="term" value="F:phosphatase inhibitor activity"/>
    <property type="evidence" value="ECO:0007669"/>
    <property type="project" value="TreeGrafter"/>
</dbReference>
<dbReference type="InterPro" id="IPR052255">
    <property type="entry name" value="RNA_pol_II_subunit5-mediator"/>
</dbReference>
<dbReference type="PANTHER" id="PTHR15111:SF0">
    <property type="entry name" value="UNCONVENTIONAL PREFOLDIN RPB5 INTERACTOR 1"/>
    <property type="match status" value="1"/>
</dbReference>
<evidence type="ECO:0000256" key="1">
    <source>
        <dbReference type="SAM" id="Coils"/>
    </source>
</evidence>
<dbReference type="Proteomes" id="UP000053029">
    <property type="component" value="Unassembled WGS sequence"/>
</dbReference>
<feature type="domain" description="DUF3835" evidence="3">
    <location>
        <begin position="511"/>
        <end position="585"/>
    </location>
</feature>
<dbReference type="HOGENOM" id="CLU_030204_0_0_1"/>
<dbReference type="Pfam" id="PF12927">
    <property type="entry name" value="DUF3835"/>
    <property type="match status" value="2"/>
</dbReference>
<dbReference type="GO" id="GO:0000122">
    <property type="term" value="P:negative regulation of transcription by RNA polymerase II"/>
    <property type="evidence" value="ECO:0007669"/>
    <property type="project" value="TreeGrafter"/>
</dbReference>
<name>A0A0D2F8G0_9EURO</name>